<dbReference type="EMBL" id="JACADJ010000010">
    <property type="protein sequence ID" value="NWH04316.1"/>
    <property type="molecule type" value="Genomic_DNA"/>
</dbReference>
<evidence type="ECO:0000256" key="1">
    <source>
        <dbReference type="ARBA" id="ARBA00022679"/>
    </source>
</evidence>
<keyword evidence="1" id="KW-0808">Transferase</keyword>
<dbReference type="InterPro" id="IPR029056">
    <property type="entry name" value="Ribokinase-like"/>
</dbReference>
<dbReference type="GO" id="GO:0005829">
    <property type="term" value="C:cytosol"/>
    <property type="evidence" value="ECO:0007669"/>
    <property type="project" value="TreeGrafter"/>
</dbReference>
<name>A0A850TAB4_9BACT</name>
<dbReference type="Proteomes" id="UP000553343">
    <property type="component" value="Unassembled WGS sequence"/>
</dbReference>
<comment type="caution">
    <text evidence="4">The sequence shown here is derived from an EMBL/GenBank/DDBJ whole genome shotgun (WGS) entry which is preliminary data.</text>
</comment>
<dbReference type="PANTHER" id="PTHR46969:SF1">
    <property type="entry name" value="BIFUNCTIONAL PROTEIN HLDE"/>
    <property type="match status" value="1"/>
</dbReference>
<reference evidence="4 5" key="1">
    <citation type="submission" date="2020-06" db="EMBL/GenBank/DDBJ databases">
        <title>High-quality draft genome of sulfate reducer Desulfobacter latus type strain AcrS2 isolated from marine sediment.</title>
        <authorList>
            <person name="Hoppe M."/>
            <person name="Larsen C.K."/>
            <person name="Marshall I.P.G."/>
            <person name="Schramm A."/>
            <person name="Marietou A.G."/>
        </authorList>
    </citation>
    <scope>NUCLEOTIDE SEQUENCE [LARGE SCALE GENOMIC DNA]</scope>
    <source>
        <strain evidence="4 5">AcRS2</strain>
    </source>
</reference>
<dbReference type="AlphaFoldDB" id="A0A850TAB4"/>
<dbReference type="GO" id="GO:0016773">
    <property type="term" value="F:phosphotransferase activity, alcohol group as acceptor"/>
    <property type="evidence" value="ECO:0007669"/>
    <property type="project" value="InterPro"/>
</dbReference>
<dbReference type="NCBIfam" id="TIGR02198">
    <property type="entry name" value="rfaE_dom_I"/>
    <property type="match status" value="1"/>
</dbReference>
<dbReference type="SUPFAM" id="SSF53613">
    <property type="entry name" value="Ribokinase-like"/>
    <property type="match status" value="1"/>
</dbReference>
<keyword evidence="2 4" id="KW-0418">Kinase</keyword>
<sequence>MINIDKFKDLRVLVIGDLMLDEYLWGKVDRISPEAPVPVVAVEKESHTLGGAGNVINNLSAMGAKVFAMGRVGTGQAGCSVLKKLEMLRVDVTGVIREADCPTTRKTRIIAAGQQMLRIDREVRHCISVQTLEALTRILAGYIDKMDLVIISDYDKGLVTRELVARIVEPARKSGVMTLADPKSMDFSKYMGVTVLTPNKKEAAIAAGMQIQTPEEMAAAAAKLMAVAGLEKLLITCGKAGMVLYETGKTAVVIASKARQVFDVSGAGDTVISLLGLGLASGATFKAAAGLANLAAGIVVAKVGTATVSVDELKQSSVGRYREKFG</sequence>
<dbReference type="InterPro" id="IPR011913">
    <property type="entry name" value="RfaE_dom_I"/>
</dbReference>
<dbReference type="GO" id="GO:0033785">
    <property type="term" value="F:heptose 7-phosphate kinase activity"/>
    <property type="evidence" value="ECO:0007669"/>
    <property type="project" value="TreeGrafter"/>
</dbReference>
<evidence type="ECO:0000256" key="2">
    <source>
        <dbReference type="ARBA" id="ARBA00022777"/>
    </source>
</evidence>
<evidence type="ECO:0000313" key="4">
    <source>
        <dbReference type="EMBL" id="NWH04316.1"/>
    </source>
</evidence>
<proteinExistence type="predicted"/>
<dbReference type="RefSeq" id="WP_178365770.1">
    <property type="nucleotide sequence ID" value="NZ_JACADJ010000010.1"/>
</dbReference>
<feature type="domain" description="Carbohydrate kinase PfkB" evidence="3">
    <location>
        <begin position="11"/>
        <end position="307"/>
    </location>
</feature>
<dbReference type="CDD" id="cd01172">
    <property type="entry name" value="RfaE_like"/>
    <property type="match status" value="1"/>
</dbReference>
<accession>A0A850TAB4</accession>
<dbReference type="InterPro" id="IPR011611">
    <property type="entry name" value="PfkB_dom"/>
</dbReference>
<gene>
    <name evidence="4" type="primary">rfaE1</name>
    <name evidence="4" type="ORF">HXW94_04825</name>
</gene>
<protein>
    <submittedName>
        <fullName evidence="4">D-glycero-beta-D-manno-heptose-7-phosphate kinase</fullName>
    </submittedName>
</protein>
<dbReference type="PANTHER" id="PTHR46969">
    <property type="entry name" value="BIFUNCTIONAL PROTEIN HLDE"/>
    <property type="match status" value="1"/>
</dbReference>
<keyword evidence="5" id="KW-1185">Reference proteome</keyword>
<evidence type="ECO:0000313" key="5">
    <source>
        <dbReference type="Proteomes" id="UP000553343"/>
    </source>
</evidence>
<dbReference type="GO" id="GO:0033786">
    <property type="term" value="F:heptose-1-phosphate adenylyltransferase activity"/>
    <property type="evidence" value="ECO:0007669"/>
    <property type="project" value="TreeGrafter"/>
</dbReference>
<evidence type="ECO:0000259" key="3">
    <source>
        <dbReference type="Pfam" id="PF00294"/>
    </source>
</evidence>
<dbReference type="Gene3D" id="3.40.1190.20">
    <property type="match status" value="1"/>
</dbReference>
<organism evidence="4 5">
    <name type="scientific">Desulfobacter latus</name>
    <dbReference type="NCBI Taxonomy" id="2292"/>
    <lineage>
        <taxon>Bacteria</taxon>
        <taxon>Pseudomonadati</taxon>
        <taxon>Thermodesulfobacteriota</taxon>
        <taxon>Desulfobacteria</taxon>
        <taxon>Desulfobacterales</taxon>
        <taxon>Desulfobacteraceae</taxon>
        <taxon>Desulfobacter</taxon>
    </lineage>
</organism>
<dbReference type="Pfam" id="PF00294">
    <property type="entry name" value="PfkB"/>
    <property type="match status" value="1"/>
</dbReference>